<protein>
    <submittedName>
        <fullName evidence="3">Uncharacterized protein</fullName>
    </submittedName>
</protein>
<accession>A0A2T3Z8B2</accession>
<feature type="region of interest" description="Disordered" evidence="1">
    <location>
        <begin position="1"/>
        <end position="22"/>
    </location>
</feature>
<gene>
    <name evidence="3" type="ORF">M441DRAFT_416373</name>
</gene>
<dbReference type="EMBL" id="KZ679262">
    <property type="protein sequence ID" value="PTB41047.1"/>
    <property type="molecule type" value="Genomic_DNA"/>
</dbReference>
<keyword evidence="2" id="KW-0472">Membrane</keyword>
<evidence type="ECO:0000256" key="2">
    <source>
        <dbReference type="SAM" id="Phobius"/>
    </source>
</evidence>
<keyword evidence="2" id="KW-0812">Transmembrane</keyword>
<evidence type="ECO:0000256" key="1">
    <source>
        <dbReference type="SAM" id="MobiDB-lite"/>
    </source>
</evidence>
<feature type="compositionally biased region" description="Basic and acidic residues" evidence="1">
    <location>
        <begin position="1"/>
        <end position="14"/>
    </location>
</feature>
<evidence type="ECO:0000313" key="3">
    <source>
        <dbReference type="EMBL" id="PTB41047.1"/>
    </source>
</evidence>
<keyword evidence="2" id="KW-1133">Transmembrane helix</keyword>
<evidence type="ECO:0000313" key="4">
    <source>
        <dbReference type="Proteomes" id="UP000240493"/>
    </source>
</evidence>
<feature type="transmembrane region" description="Helical" evidence="2">
    <location>
        <begin position="192"/>
        <end position="212"/>
    </location>
</feature>
<keyword evidence="4" id="KW-1185">Reference proteome</keyword>
<reference evidence="3 4" key="1">
    <citation type="submission" date="2016-07" db="EMBL/GenBank/DDBJ databases">
        <title>Multiple horizontal gene transfer events from other fungi enriched the ability of initially mycotrophic Trichoderma (Ascomycota) to feed on dead plant biomass.</title>
        <authorList>
            <consortium name="DOE Joint Genome Institute"/>
            <person name="Aerts A."/>
            <person name="Atanasova L."/>
            <person name="Chenthamara K."/>
            <person name="Zhang J."/>
            <person name="Grujic M."/>
            <person name="Henrissat B."/>
            <person name="Kuo A."/>
            <person name="Salamov A."/>
            <person name="Lipzen A."/>
            <person name="Labutti K."/>
            <person name="Barry K."/>
            <person name="Miao Y."/>
            <person name="Rahimi M.J."/>
            <person name="Shen Q."/>
            <person name="Grigoriev I.V."/>
            <person name="Kubicek C.P."/>
            <person name="Druzhinina I.S."/>
        </authorList>
    </citation>
    <scope>NUCLEOTIDE SEQUENCE [LARGE SCALE GENOMIC DNA]</scope>
    <source>
        <strain evidence="3 4">CBS 433.97</strain>
    </source>
</reference>
<dbReference type="AlphaFoldDB" id="A0A2T3Z8B2"/>
<organism evidence="3 4">
    <name type="scientific">Trichoderma asperellum (strain ATCC 204424 / CBS 433.97 / NBRC 101777)</name>
    <dbReference type="NCBI Taxonomy" id="1042311"/>
    <lineage>
        <taxon>Eukaryota</taxon>
        <taxon>Fungi</taxon>
        <taxon>Dikarya</taxon>
        <taxon>Ascomycota</taxon>
        <taxon>Pezizomycotina</taxon>
        <taxon>Sordariomycetes</taxon>
        <taxon>Hypocreomycetidae</taxon>
        <taxon>Hypocreales</taxon>
        <taxon>Hypocreaceae</taxon>
        <taxon>Trichoderma</taxon>
    </lineage>
</organism>
<name>A0A2T3Z8B2_TRIA4</name>
<proteinExistence type="predicted"/>
<sequence>MESGIRKILQDNRASRRGQSKAYESRALEGTIHAQVYMHGLPIPGVTGGGGLCLFRPSIRATDNKPSRSLYSRTLLVRCSRVHHTIVMAQASRRVVRFSADRIRQGGNALVETLQKCYEGDVELDANRYAAINPMQRGVTLTLVRASYTWLRRHYCYPWPRANHRREGTGGMGNMRAGQSSVEMRGPISMGFHLSCFFFFDFPVVFVFPSYAMPVWLLSTELANGS</sequence>
<dbReference type="Proteomes" id="UP000240493">
    <property type="component" value="Unassembled WGS sequence"/>
</dbReference>